<dbReference type="AlphaFoldDB" id="A0A6A7C6Q3"/>
<protein>
    <submittedName>
        <fullName evidence="1">Uncharacterized protein</fullName>
    </submittedName>
</protein>
<gene>
    <name evidence="1" type="ORF">K470DRAFT_255592</name>
</gene>
<name>A0A6A7C6Q3_9PEZI</name>
<accession>A0A6A7C6Q3</accession>
<proteinExistence type="predicted"/>
<dbReference type="Proteomes" id="UP000799421">
    <property type="component" value="Unassembled WGS sequence"/>
</dbReference>
<keyword evidence="2" id="KW-1185">Reference proteome</keyword>
<dbReference type="EMBL" id="MU005964">
    <property type="protein sequence ID" value="KAF2862665.1"/>
    <property type="molecule type" value="Genomic_DNA"/>
</dbReference>
<evidence type="ECO:0000313" key="2">
    <source>
        <dbReference type="Proteomes" id="UP000799421"/>
    </source>
</evidence>
<sequence length="115" mass="13030">MGVCTGHAGWIRSMGRPWLDRGRYRSRPDCGSVFSAYVLRADSWISILFTLLSLSQLWQNVRCEFSGRICESACLNALMGPDDCEIRLCVVCVYQSVVWVSNCEVDMLMVLHFGQ</sequence>
<reference evidence="1" key="1">
    <citation type="journal article" date="2020" name="Stud. Mycol.">
        <title>101 Dothideomycetes genomes: a test case for predicting lifestyles and emergence of pathogens.</title>
        <authorList>
            <person name="Haridas S."/>
            <person name="Albert R."/>
            <person name="Binder M."/>
            <person name="Bloem J."/>
            <person name="Labutti K."/>
            <person name="Salamov A."/>
            <person name="Andreopoulos B."/>
            <person name="Baker S."/>
            <person name="Barry K."/>
            <person name="Bills G."/>
            <person name="Bluhm B."/>
            <person name="Cannon C."/>
            <person name="Castanera R."/>
            <person name="Culley D."/>
            <person name="Daum C."/>
            <person name="Ezra D."/>
            <person name="Gonzalez J."/>
            <person name="Henrissat B."/>
            <person name="Kuo A."/>
            <person name="Liang C."/>
            <person name="Lipzen A."/>
            <person name="Lutzoni F."/>
            <person name="Magnuson J."/>
            <person name="Mondo S."/>
            <person name="Nolan M."/>
            <person name="Ohm R."/>
            <person name="Pangilinan J."/>
            <person name="Park H.-J."/>
            <person name="Ramirez L."/>
            <person name="Alfaro M."/>
            <person name="Sun H."/>
            <person name="Tritt A."/>
            <person name="Yoshinaga Y."/>
            <person name="Zwiers L.-H."/>
            <person name="Turgeon B."/>
            <person name="Goodwin S."/>
            <person name="Spatafora J."/>
            <person name="Crous P."/>
            <person name="Grigoriev I."/>
        </authorList>
    </citation>
    <scope>NUCLEOTIDE SEQUENCE</scope>
    <source>
        <strain evidence="1">CBS 480.64</strain>
    </source>
</reference>
<organism evidence="1 2">
    <name type="scientific">Piedraia hortae CBS 480.64</name>
    <dbReference type="NCBI Taxonomy" id="1314780"/>
    <lineage>
        <taxon>Eukaryota</taxon>
        <taxon>Fungi</taxon>
        <taxon>Dikarya</taxon>
        <taxon>Ascomycota</taxon>
        <taxon>Pezizomycotina</taxon>
        <taxon>Dothideomycetes</taxon>
        <taxon>Dothideomycetidae</taxon>
        <taxon>Capnodiales</taxon>
        <taxon>Piedraiaceae</taxon>
        <taxon>Piedraia</taxon>
    </lineage>
</organism>
<evidence type="ECO:0000313" key="1">
    <source>
        <dbReference type="EMBL" id="KAF2862665.1"/>
    </source>
</evidence>